<comment type="function">
    <text evidence="13">The heterodimer acts as both an ATP-dependent DNA helicase and an ATP-dependent, dual-direction single-stranded exonuclease. Recognizes the chi site generating a DNA molecule suitable for the initiation of homologous recombination. The AddA nuclease domain is required for chi fragment generation; this subunit has the helicase and 3' -&gt; 5' nuclease activities.</text>
</comment>
<evidence type="ECO:0000256" key="10">
    <source>
        <dbReference type="ARBA" id="ARBA00023235"/>
    </source>
</evidence>
<dbReference type="Pfam" id="PF00580">
    <property type="entry name" value="UvrD-helicase"/>
    <property type="match status" value="1"/>
</dbReference>
<keyword evidence="6 13" id="KW-0269">Exonuclease</keyword>
<organism evidence="17 18">
    <name type="scientific">Roseburia zhanii</name>
    <dbReference type="NCBI Taxonomy" id="2763064"/>
    <lineage>
        <taxon>Bacteria</taxon>
        <taxon>Bacillati</taxon>
        <taxon>Bacillota</taxon>
        <taxon>Clostridia</taxon>
        <taxon>Lachnospirales</taxon>
        <taxon>Lachnospiraceae</taxon>
        <taxon>Roseburia</taxon>
    </lineage>
</organism>
<keyword evidence="4 13" id="KW-0378">Hydrolase</keyword>
<accession>A0A923LNF2</accession>
<dbReference type="Gene3D" id="1.10.274.50">
    <property type="match status" value="1"/>
</dbReference>
<keyword evidence="9 13" id="KW-0234">DNA repair</keyword>
<dbReference type="EMBL" id="JACOPH010000002">
    <property type="protein sequence ID" value="MBC5713517.1"/>
    <property type="molecule type" value="Genomic_DNA"/>
</dbReference>
<feature type="binding site" evidence="14">
    <location>
        <begin position="24"/>
        <end position="31"/>
    </location>
    <ligand>
        <name>ATP</name>
        <dbReference type="ChEBI" id="CHEBI:30616"/>
    </ligand>
</feature>
<gene>
    <name evidence="13 17" type="primary">addA</name>
    <name evidence="17" type="ORF">H8S17_04685</name>
</gene>
<keyword evidence="10 13" id="KW-0413">Isomerase</keyword>
<evidence type="ECO:0000256" key="2">
    <source>
        <dbReference type="ARBA" id="ARBA00022741"/>
    </source>
</evidence>
<keyword evidence="5 13" id="KW-0347">Helicase</keyword>
<evidence type="ECO:0000256" key="7">
    <source>
        <dbReference type="ARBA" id="ARBA00022840"/>
    </source>
</evidence>
<evidence type="ECO:0000313" key="17">
    <source>
        <dbReference type="EMBL" id="MBC5713517.1"/>
    </source>
</evidence>
<feature type="domain" description="UvrD-like helicase ATP-binding" evidence="15">
    <location>
        <begin position="3"/>
        <end position="470"/>
    </location>
</feature>
<dbReference type="GO" id="GO:0000724">
    <property type="term" value="P:double-strand break repair via homologous recombination"/>
    <property type="evidence" value="ECO:0007669"/>
    <property type="project" value="UniProtKB-UniRule"/>
</dbReference>
<dbReference type="Proteomes" id="UP000606720">
    <property type="component" value="Unassembled WGS sequence"/>
</dbReference>
<dbReference type="InterPro" id="IPR014152">
    <property type="entry name" value="AddA"/>
</dbReference>
<dbReference type="Gene3D" id="1.10.486.10">
    <property type="entry name" value="PCRA, domain 4"/>
    <property type="match status" value="1"/>
</dbReference>
<name>A0A923LNF2_9FIRM</name>
<evidence type="ECO:0000313" key="18">
    <source>
        <dbReference type="Proteomes" id="UP000606720"/>
    </source>
</evidence>
<comment type="catalytic activity">
    <reaction evidence="12 13">
        <text>ATP + H2O = ADP + phosphate + H(+)</text>
        <dbReference type="Rhea" id="RHEA:13065"/>
        <dbReference type="ChEBI" id="CHEBI:15377"/>
        <dbReference type="ChEBI" id="CHEBI:15378"/>
        <dbReference type="ChEBI" id="CHEBI:30616"/>
        <dbReference type="ChEBI" id="CHEBI:43474"/>
        <dbReference type="ChEBI" id="CHEBI:456216"/>
        <dbReference type="EC" id="5.6.2.4"/>
    </reaction>
</comment>
<comment type="similarity">
    <text evidence="13">Belongs to the helicase family. AddA subfamily.</text>
</comment>
<dbReference type="AlphaFoldDB" id="A0A923LNF2"/>
<evidence type="ECO:0000256" key="11">
    <source>
        <dbReference type="ARBA" id="ARBA00034617"/>
    </source>
</evidence>
<comment type="cofactor">
    <cofactor evidence="13">
        <name>Mg(2+)</name>
        <dbReference type="ChEBI" id="CHEBI:18420"/>
    </cofactor>
</comment>
<feature type="domain" description="UvrD-like helicase C-terminal" evidence="16">
    <location>
        <begin position="493"/>
        <end position="784"/>
    </location>
</feature>
<keyword evidence="3 13" id="KW-0227">DNA damage</keyword>
<keyword evidence="1 13" id="KW-0540">Nuclease</keyword>
<evidence type="ECO:0000256" key="5">
    <source>
        <dbReference type="ARBA" id="ARBA00022806"/>
    </source>
</evidence>
<keyword evidence="2 13" id="KW-0547">Nucleotide-binding</keyword>
<evidence type="ECO:0000256" key="14">
    <source>
        <dbReference type="PROSITE-ProRule" id="PRU00560"/>
    </source>
</evidence>
<dbReference type="InterPro" id="IPR014017">
    <property type="entry name" value="DNA_helicase_UvrD-like_C"/>
</dbReference>
<dbReference type="PANTHER" id="PTHR11070">
    <property type="entry name" value="UVRD / RECB / PCRA DNA HELICASE FAMILY MEMBER"/>
    <property type="match status" value="1"/>
</dbReference>
<keyword evidence="7 13" id="KW-0067">ATP-binding</keyword>
<evidence type="ECO:0000259" key="16">
    <source>
        <dbReference type="PROSITE" id="PS51217"/>
    </source>
</evidence>
<proteinExistence type="inferred from homology"/>
<dbReference type="GO" id="GO:0005524">
    <property type="term" value="F:ATP binding"/>
    <property type="evidence" value="ECO:0007669"/>
    <property type="project" value="UniProtKB-UniRule"/>
</dbReference>
<comment type="caution">
    <text evidence="17">The sequence shown here is derived from an EMBL/GenBank/DDBJ whole genome shotgun (WGS) entry which is preliminary data.</text>
</comment>
<dbReference type="GO" id="GO:0008408">
    <property type="term" value="F:3'-5' exonuclease activity"/>
    <property type="evidence" value="ECO:0007669"/>
    <property type="project" value="UniProtKB-UniRule"/>
</dbReference>
<evidence type="ECO:0000259" key="15">
    <source>
        <dbReference type="PROSITE" id="PS51198"/>
    </source>
</evidence>
<dbReference type="InterPro" id="IPR011335">
    <property type="entry name" value="Restrct_endonuc-II-like"/>
</dbReference>
<sequence>MSMKWTKEQEQVITLRNRNILVSAAAGSGKTAVLVERIIQRILDKEHPVDIDRMLIVTFTAAAASEMRERIGAAIEAALEKDPENTHLQKQTTLLHHAQITTIHSFCLNLIRNYFHRIDLEPNFRIAEEGELNLLREDVIAEVLNQNYEEKTKEFLLFVECFATGKKDDALRELIFKLYHLSMSAPWPKEWLHGLTKAYQFKDMEELEHKDWMQALMTYLRQICMDLTGLAEQNLKLASDDDGPLYLKETAERDQLRIEHLKDAAGYHQMAEVLEHFAFDRLPVNRKYEGSIEKLECFKEQRDTIKSTVKKLKEDFFFDTEEEILNRLAQMAPVVTELVRLTEEFTDAFDAKKREKNILDFSDLEHFALKILLNEDTKEPTEAAFECKKLYEEVMIDEYQDSNLVQESLLSAVSKEDIGEYNRFMVGDVKQSIYRFRLARPELFMEKYDAYTSEGSNCQKIELHKNFRSRKEVLDITNHMFEKLMKRDLGNVEYDDAAALYLGAEYPQSDDMKPEILVADSKEELLEEAELTDPVALEAELVADRIKRLMREQQVTDKKTGMLRDIRYSDIVILLRSFGKYADTFMEVFEQKGIPAHATSRTGYFQTLEIQTILSLLKILDNPRQDIPLAAVLRSPIGGFSDEELARLKAAGGERSFHASVLEADQTQLEETLYQKLECFLQKLSGYRSLVTELPIHELLYYILEDSGYAGYVSAMPGGERRKANVEMLLEKAVAYEKTSYRGLFHFIRYMDRLQKYEVDYGEADVVNESADAIKLMTIHKSKGLEFPVVFVSATAKNFNKTDVRSRLVIHPDLGAGVDFIDPKQRVYGATLYKKAVAKQMELENLGEELRVLYVALTRAKEKLIITGVKKDVRACIEKLEMRYQSKDKIAFLERAGARSFLDWILTAAAASGESSLIEIWDVQKLVEEETKEQLDKAAGLGELLYRVSDVDEEADAYVTKQLSYQYPYQIETNRKVKYSVSELKHRAMEAVFEEEELKSAPLQKTESLEFTPYIPRFAGGEDTTVNQGALRGSAMHRALECLDVKTLAGSDDLEQQLEKEIIKITEKGRLTEEMRQLLRRKKLVQFYQSPLAMRMKAAAEREELFTERPFVMGQSADEIEHDGSDTMVLVQGIIDAFFIEDDEIVLLDYKTDVINSAEELKNRYQKQLDLYQCALEANLGKKVKEKLLYSFYLDAVVEV</sequence>
<dbReference type="InterPro" id="IPR038726">
    <property type="entry name" value="PDDEXK_AddAB-type"/>
</dbReference>
<dbReference type="InterPro" id="IPR011604">
    <property type="entry name" value="PDDEXK-like_dom_sf"/>
</dbReference>
<dbReference type="InterPro" id="IPR027417">
    <property type="entry name" value="P-loop_NTPase"/>
</dbReference>
<dbReference type="GO" id="GO:0005829">
    <property type="term" value="C:cytosol"/>
    <property type="evidence" value="ECO:0007669"/>
    <property type="project" value="TreeGrafter"/>
</dbReference>
<keyword evidence="18" id="KW-1185">Reference proteome</keyword>
<dbReference type="PROSITE" id="PS51217">
    <property type="entry name" value="UVRD_HELICASE_CTER"/>
    <property type="match status" value="1"/>
</dbReference>
<protein>
    <recommendedName>
        <fullName evidence="13">ATP-dependent helicase/nuclease subunit A</fullName>
        <ecNumber evidence="13">3.1.-.-</ecNumber>
        <ecNumber evidence="13">5.6.2.4</ecNumber>
    </recommendedName>
    <alternativeName>
        <fullName evidence="13">ATP-dependent helicase/nuclease AddA</fullName>
    </alternativeName>
    <alternativeName>
        <fullName evidence="13">DNA 3'-5' helicase AddA</fullName>
    </alternativeName>
</protein>
<dbReference type="RefSeq" id="WP_186866431.1">
    <property type="nucleotide sequence ID" value="NZ_JACOPH010000002.1"/>
</dbReference>
<dbReference type="EC" id="3.1.-.-" evidence="13"/>
<dbReference type="PANTHER" id="PTHR11070:SF48">
    <property type="entry name" value="ATP-DEPENDENT HELICASE_NUCLEASE SUBUNIT A"/>
    <property type="match status" value="1"/>
</dbReference>
<comment type="subunit">
    <text evidence="13">Heterodimer of AddA and AddB/RexB.</text>
</comment>
<keyword evidence="8 13" id="KW-0238">DNA-binding</keyword>
<evidence type="ECO:0000256" key="4">
    <source>
        <dbReference type="ARBA" id="ARBA00022801"/>
    </source>
</evidence>
<dbReference type="Pfam" id="PF13361">
    <property type="entry name" value="UvrD_C"/>
    <property type="match status" value="1"/>
</dbReference>
<dbReference type="GO" id="GO:0033202">
    <property type="term" value="C:DNA helicase complex"/>
    <property type="evidence" value="ECO:0007669"/>
    <property type="project" value="TreeGrafter"/>
</dbReference>
<evidence type="ECO:0000256" key="8">
    <source>
        <dbReference type="ARBA" id="ARBA00023125"/>
    </source>
</evidence>
<dbReference type="GO" id="GO:0043138">
    <property type="term" value="F:3'-5' DNA helicase activity"/>
    <property type="evidence" value="ECO:0007669"/>
    <property type="project" value="UniProtKB-UniRule"/>
</dbReference>
<dbReference type="FunFam" id="3.40.50.300:FF:001236">
    <property type="entry name" value="ATP-dependent helicase/nuclease subunit A"/>
    <property type="match status" value="1"/>
</dbReference>
<dbReference type="Gene3D" id="3.40.50.300">
    <property type="entry name" value="P-loop containing nucleotide triphosphate hydrolases"/>
    <property type="match status" value="4"/>
</dbReference>
<comment type="catalytic activity">
    <reaction evidence="11 13">
        <text>Couples ATP hydrolysis with the unwinding of duplex DNA by translocating in the 3'-5' direction.</text>
        <dbReference type="EC" id="5.6.2.4"/>
    </reaction>
</comment>
<reference evidence="17" key="1">
    <citation type="submission" date="2020-08" db="EMBL/GenBank/DDBJ databases">
        <title>Genome public.</title>
        <authorList>
            <person name="Liu C."/>
            <person name="Sun Q."/>
        </authorList>
    </citation>
    <scope>NUCLEOTIDE SEQUENCE</scope>
    <source>
        <strain evidence="17">BX1005</strain>
    </source>
</reference>
<evidence type="ECO:0000256" key="13">
    <source>
        <dbReference type="HAMAP-Rule" id="MF_01451"/>
    </source>
</evidence>
<dbReference type="NCBIfam" id="TIGR02785">
    <property type="entry name" value="addA_Gpos"/>
    <property type="match status" value="1"/>
</dbReference>
<dbReference type="PROSITE" id="PS51198">
    <property type="entry name" value="UVRD_HELICASE_ATP_BIND"/>
    <property type="match status" value="1"/>
</dbReference>
<evidence type="ECO:0000256" key="9">
    <source>
        <dbReference type="ARBA" id="ARBA00023204"/>
    </source>
</evidence>
<dbReference type="GO" id="GO:0003690">
    <property type="term" value="F:double-stranded DNA binding"/>
    <property type="evidence" value="ECO:0007669"/>
    <property type="project" value="UniProtKB-UniRule"/>
</dbReference>
<dbReference type="SUPFAM" id="SSF52980">
    <property type="entry name" value="Restriction endonuclease-like"/>
    <property type="match status" value="1"/>
</dbReference>
<dbReference type="Pfam" id="PF12705">
    <property type="entry name" value="PDDEXK_1"/>
    <property type="match status" value="1"/>
</dbReference>
<evidence type="ECO:0000256" key="12">
    <source>
        <dbReference type="ARBA" id="ARBA00048988"/>
    </source>
</evidence>
<dbReference type="SUPFAM" id="SSF52540">
    <property type="entry name" value="P-loop containing nucleoside triphosphate hydrolases"/>
    <property type="match status" value="1"/>
</dbReference>
<dbReference type="InterPro" id="IPR014016">
    <property type="entry name" value="UvrD-like_ATP-bd"/>
</dbReference>
<evidence type="ECO:0000256" key="6">
    <source>
        <dbReference type="ARBA" id="ARBA00022839"/>
    </source>
</evidence>
<dbReference type="Gene3D" id="3.90.320.10">
    <property type="match status" value="1"/>
</dbReference>
<dbReference type="InterPro" id="IPR000212">
    <property type="entry name" value="DNA_helicase_UvrD/REP"/>
</dbReference>
<dbReference type="EC" id="5.6.2.4" evidence="13"/>
<evidence type="ECO:0000256" key="1">
    <source>
        <dbReference type="ARBA" id="ARBA00022722"/>
    </source>
</evidence>
<evidence type="ECO:0000256" key="3">
    <source>
        <dbReference type="ARBA" id="ARBA00022763"/>
    </source>
</evidence>
<dbReference type="HAMAP" id="MF_01451">
    <property type="entry name" value="AddA"/>
    <property type="match status" value="1"/>
</dbReference>